<dbReference type="PANTHER" id="PTHR13633:SF3">
    <property type="entry name" value="MITOCHONDRIAL TRANSCRIPTION RESCUE FACTOR 1"/>
    <property type="match status" value="1"/>
</dbReference>
<evidence type="ECO:0000313" key="4">
    <source>
        <dbReference type="Proteomes" id="UP000483018"/>
    </source>
</evidence>
<dbReference type="InterPro" id="IPR040591">
    <property type="entry name" value="RqcP2_RBD"/>
</dbReference>
<accession>A0A7C8HGE5</accession>
<dbReference type="GO" id="GO:0003723">
    <property type="term" value="F:RNA binding"/>
    <property type="evidence" value="ECO:0007669"/>
    <property type="project" value="UniProtKB-KW"/>
</dbReference>
<dbReference type="CDD" id="cd00165">
    <property type="entry name" value="S4"/>
    <property type="match status" value="1"/>
</dbReference>
<dbReference type="OrthoDB" id="9812787at2"/>
<dbReference type="SMART" id="SM00363">
    <property type="entry name" value="S4"/>
    <property type="match status" value="1"/>
</dbReference>
<sequence>MINKEIYLKNFNDIEERLIASKILDRANTALRDHANTFTDFIDMYKLSKYLVMVHNISDLSIKAFGGYPESERKIIGFCPDYRELQDYDFPVTPVEIHLKSSNEESISHRDYLGSVLGLGIERSKIGDILVYDHKAIVFVNKDIASYIINNLFKVKNIKAEAKEILLDEVVLPEPKIKEITSTVSSLRADSILSAGFQLSRSKIVDLIKSEKALINGVIVSPASHIKEGDFLTLRGFGKIKLAEVRGKTKKDRVSIVIHRYV</sequence>
<proteinExistence type="predicted"/>
<dbReference type="InterPro" id="IPR036986">
    <property type="entry name" value="S4_RNA-bd_sf"/>
</dbReference>
<dbReference type="RefSeq" id="WP_158739060.1">
    <property type="nucleotide sequence ID" value="NZ_WSLF01000001.1"/>
</dbReference>
<dbReference type="PROSITE" id="PS50889">
    <property type="entry name" value="S4"/>
    <property type="match status" value="1"/>
</dbReference>
<evidence type="ECO:0000313" key="3">
    <source>
        <dbReference type="EMBL" id="KAE9637150.1"/>
    </source>
</evidence>
<dbReference type="InterPro" id="IPR002942">
    <property type="entry name" value="S4_RNA-bd"/>
</dbReference>
<keyword evidence="1" id="KW-0694">RNA-binding</keyword>
<gene>
    <name evidence="3" type="ORF">GND95_01605</name>
</gene>
<protein>
    <recommendedName>
        <fullName evidence="2">RNA-binding S4 domain-containing protein</fullName>
    </recommendedName>
</protein>
<dbReference type="InterPro" id="IPR012677">
    <property type="entry name" value="Nucleotide-bd_a/b_plait_sf"/>
</dbReference>
<dbReference type="Proteomes" id="UP000483018">
    <property type="component" value="Unassembled WGS sequence"/>
</dbReference>
<dbReference type="SUPFAM" id="SSF55174">
    <property type="entry name" value="Alpha-L RNA-binding motif"/>
    <property type="match status" value="1"/>
</dbReference>
<comment type="caution">
    <text evidence="3">The sequence shown here is derived from an EMBL/GenBank/DDBJ whole genome shotgun (WGS) entry which is preliminary data.</text>
</comment>
<dbReference type="Pfam" id="PF17774">
    <property type="entry name" value="YlmH_RBD"/>
    <property type="match status" value="1"/>
</dbReference>
<dbReference type="Gene3D" id="3.30.1370.160">
    <property type="match status" value="1"/>
</dbReference>
<feature type="domain" description="RNA-binding S4" evidence="2">
    <location>
        <begin position="187"/>
        <end position="250"/>
    </location>
</feature>
<dbReference type="Gene3D" id="3.30.70.330">
    <property type="match status" value="1"/>
</dbReference>
<reference evidence="3 4" key="1">
    <citation type="submission" date="2019-12" db="EMBL/GenBank/DDBJ databases">
        <title>Defluviitalea raffinosedens, isolated from a biogas fermenter, genome sequencing and characterization.</title>
        <authorList>
            <person name="Rettenmaier R."/>
            <person name="Schneider M."/>
            <person name="Neuhaus K."/>
            <person name="Liebl W."/>
            <person name="Zverlov V."/>
        </authorList>
    </citation>
    <scope>NUCLEOTIDE SEQUENCE [LARGE SCALE GENOMIC DNA]</scope>
    <source>
        <strain evidence="3 4">249c-K6</strain>
    </source>
</reference>
<evidence type="ECO:0000256" key="1">
    <source>
        <dbReference type="PROSITE-ProRule" id="PRU00182"/>
    </source>
</evidence>
<keyword evidence="4" id="KW-1185">Reference proteome</keyword>
<dbReference type="PANTHER" id="PTHR13633">
    <property type="entry name" value="MITOCHONDRIAL TRANSCRIPTION RESCUE FACTOR 1"/>
    <property type="match status" value="1"/>
</dbReference>
<organism evidence="3 4">
    <name type="scientific">Defluviitalea raffinosedens</name>
    <dbReference type="NCBI Taxonomy" id="1450156"/>
    <lineage>
        <taxon>Bacteria</taxon>
        <taxon>Bacillati</taxon>
        <taxon>Bacillota</taxon>
        <taxon>Clostridia</taxon>
        <taxon>Lachnospirales</taxon>
        <taxon>Defluviitaleaceae</taxon>
        <taxon>Defluviitalea</taxon>
    </lineage>
</organism>
<name>A0A7C8HGE5_9FIRM</name>
<dbReference type="AlphaFoldDB" id="A0A7C8HGE5"/>
<dbReference type="EMBL" id="WSLF01000001">
    <property type="protein sequence ID" value="KAE9637150.1"/>
    <property type="molecule type" value="Genomic_DNA"/>
</dbReference>
<dbReference type="Pfam" id="PF01479">
    <property type="entry name" value="S4"/>
    <property type="match status" value="1"/>
</dbReference>
<dbReference type="Gene3D" id="3.10.290.10">
    <property type="entry name" value="RNA-binding S4 domain"/>
    <property type="match status" value="1"/>
</dbReference>
<evidence type="ECO:0000259" key="2">
    <source>
        <dbReference type="SMART" id="SM00363"/>
    </source>
</evidence>